<feature type="region of interest" description="Disordered" evidence="1">
    <location>
        <begin position="480"/>
        <end position="518"/>
    </location>
</feature>
<organism evidence="2 3">
    <name type="scientific">Byssothecium circinans</name>
    <dbReference type="NCBI Taxonomy" id="147558"/>
    <lineage>
        <taxon>Eukaryota</taxon>
        <taxon>Fungi</taxon>
        <taxon>Dikarya</taxon>
        <taxon>Ascomycota</taxon>
        <taxon>Pezizomycotina</taxon>
        <taxon>Dothideomycetes</taxon>
        <taxon>Pleosporomycetidae</taxon>
        <taxon>Pleosporales</taxon>
        <taxon>Massarineae</taxon>
        <taxon>Massarinaceae</taxon>
        <taxon>Byssothecium</taxon>
    </lineage>
</organism>
<dbReference type="AlphaFoldDB" id="A0A6A5U203"/>
<feature type="region of interest" description="Disordered" evidence="1">
    <location>
        <begin position="49"/>
        <end position="126"/>
    </location>
</feature>
<protein>
    <submittedName>
        <fullName evidence="2">Uncharacterized protein</fullName>
    </submittedName>
</protein>
<reference evidence="2" key="1">
    <citation type="journal article" date="2020" name="Stud. Mycol.">
        <title>101 Dothideomycetes genomes: a test case for predicting lifestyles and emergence of pathogens.</title>
        <authorList>
            <person name="Haridas S."/>
            <person name="Albert R."/>
            <person name="Binder M."/>
            <person name="Bloem J."/>
            <person name="Labutti K."/>
            <person name="Salamov A."/>
            <person name="Andreopoulos B."/>
            <person name="Baker S."/>
            <person name="Barry K."/>
            <person name="Bills G."/>
            <person name="Bluhm B."/>
            <person name="Cannon C."/>
            <person name="Castanera R."/>
            <person name="Culley D."/>
            <person name="Daum C."/>
            <person name="Ezra D."/>
            <person name="Gonzalez J."/>
            <person name="Henrissat B."/>
            <person name="Kuo A."/>
            <person name="Liang C."/>
            <person name="Lipzen A."/>
            <person name="Lutzoni F."/>
            <person name="Magnuson J."/>
            <person name="Mondo S."/>
            <person name="Nolan M."/>
            <person name="Ohm R."/>
            <person name="Pangilinan J."/>
            <person name="Park H.-J."/>
            <person name="Ramirez L."/>
            <person name="Alfaro M."/>
            <person name="Sun H."/>
            <person name="Tritt A."/>
            <person name="Yoshinaga Y."/>
            <person name="Zwiers L.-H."/>
            <person name="Turgeon B."/>
            <person name="Goodwin S."/>
            <person name="Spatafora J."/>
            <person name="Crous P."/>
            <person name="Grigoriev I."/>
        </authorList>
    </citation>
    <scope>NUCLEOTIDE SEQUENCE</scope>
    <source>
        <strain evidence="2">CBS 675.92</strain>
    </source>
</reference>
<evidence type="ECO:0000256" key="1">
    <source>
        <dbReference type="SAM" id="MobiDB-lite"/>
    </source>
</evidence>
<evidence type="ECO:0000313" key="3">
    <source>
        <dbReference type="Proteomes" id="UP000800035"/>
    </source>
</evidence>
<feature type="compositionally biased region" description="Pro residues" evidence="1">
    <location>
        <begin position="54"/>
        <end position="64"/>
    </location>
</feature>
<dbReference type="Proteomes" id="UP000800035">
    <property type="component" value="Unassembled WGS sequence"/>
</dbReference>
<accession>A0A6A5U203</accession>
<feature type="compositionally biased region" description="Polar residues" evidence="1">
    <location>
        <begin position="484"/>
        <end position="505"/>
    </location>
</feature>
<keyword evidence="3" id="KW-1185">Reference proteome</keyword>
<proteinExistence type="predicted"/>
<feature type="region of interest" description="Disordered" evidence="1">
    <location>
        <begin position="1"/>
        <end position="37"/>
    </location>
</feature>
<name>A0A6A5U203_9PLEO</name>
<evidence type="ECO:0000313" key="2">
    <source>
        <dbReference type="EMBL" id="KAF1958961.1"/>
    </source>
</evidence>
<feature type="compositionally biased region" description="Low complexity" evidence="1">
    <location>
        <begin position="25"/>
        <end position="37"/>
    </location>
</feature>
<sequence>MARLQATPQRDHPNRSPHSVPLNGLQLHPLQDHLLQPGTEFTRIEQTRVDQRPVPQPPATPLHPHPQSGHGHSQQSPDGGVSLEGPVRGVARSPPTTPSFSRNSANVGRRRSQHGSMLLRSPARPGYSSRMKQIFEDAGMENFTPLNDVAPLYPQLPNISRLSSPKHREQRCEIVVPNIAGNRHGVILPSPEALSALPEIEQSCESPVMSEHSSGSWTDDSGYINVESRNRRSAESPKRLVLDWLTTVSATDECQKESVGSGGSDTSLERTCVNSTASMQLSRDRRPHRAFRISRKSPPNAKILRIHRTSPTDPFVIRREVDTETTYDHRSTASKDLSYSARAQRHISDTCKRLDFDQAGRSSNLKIASPKPEGSDGALTPTAKELQDVEAGGIQLSPLSPNVCVERGPSRYLSRRNSPTKAPAELTAPSCTPMKENLAIEAETMYSSRSWQTMSLANAFQTTSLKTPPRKLRYITTYGDTEMGTKSPQSTTMTRTLASAKQSAASPRPLGVMSSDKH</sequence>
<dbReference type="EMBL" id="ML976986">
    <property type="protein sequence ID" value="KAF1958961.1"/>
    <property type="molecule type" value="Genomic_DNA"/>
</dbReference>
<feature type="region of interest" description="Disordered" evidence="1">
    <location>
        <begin position="410"/>
        <end position="429"/>
    </location>
</feature>
<dbReference type="OrthoDB" id="3801515at2759"/>
<gene>
    <name evidence="2" type="ORF">CC80DRAFT_591836</name>
</gene>